<dbReference type="AlphaFoldDB" id="H8H130"/>
<dbReference type="Proteomes" id="UP000007575">
    <property type="component" value="Plasmid P1"/>
</dbReference>
<sequence>MAVGALRALWERGLNVPGDVSVVGYDDTAESALLIPPLTTVRQDFPTLGQRAFGHLRRLLDQPEWRATTVTRPELIVRASTAPPGTSAQTLRQALRTVQDHLTRWPDG</sequence>
<gene>
    <name evidence="5" type="primary">lacI</name>
    <name evidence="5" type="ordered locus">DGo_PA0163</name>
</gene>
<keyword evidence="3" id="KW-0804">Transcription</keyword>
<keyword evidence="5" id="KW-0614">Plasmid</keyword>
<evidence type="ECO:0000259" key="4">
    <source>
        <dbReference type="Pfam" id="PF13377"/>
    </source>
</evidence>
<dbReference type="PATRIC" id="fig|745776.4.peg.3199"/>
<dbReference type="Gene3D" id="3.40.50.2300">
    <property type="match status" value="1"/>
</dbReference>
<geneLocation type="plasmid" evidence="5 6">
    <name>P1</name>
</geneLocation>
<dbReference type="Pfam" id="PF13377">
    <property type="entry name" value="Peripla_BP_3"/>
    <property type="match status" value="1"/>
</dbReference>
<accession>H8H130</accession>
<dbReference type="SUPFAM" id="SSF53822">
    <property type="entry name" value="Periplasmic binding protein-like I"/>
    <property type="match status" value="1"/>
</dbReference>
<keyword evidence="2" id="KW-0238">DNA-binding</keyword>
<feature type="domain" description="Transcriptional regulator LacI/GalR-like sensor" evidence="4">
    <location>
        <begin position="1"/>
        <end position="81"/>
    </location>
</feature>
<evidence type="ECO:0000256" key="3">
    <source>
        <dbReference type="ARBA" id="ARBA00023163"/>
    </source>
</evidence>
<dbReference type="InterPro" id="IPR046335">
    <property type="entry name" value="LacI/GalR-like_sensor"/>
</dbReference>
<dbReference type="PANTHER" id="PTHR30146">
    <property type="entry name" value="LACI-RELATED TRANSCRIPTIONAL REPRESSOR"/>
    <property type="match status" value="1"/>
</dbReference>
<keyword evidence="6" id="KW-1185">Reference proteome</keyword>
<name>H8H130_DEIGI</name>
<dbReference type="GO" id="GO:0000976">
    <property type="term" value="F:transcription cis-regulatory region binding"/>
    <property type="evidence" value="ECO:0007669"/>
    <property type="project" value="TreeGrafter"/>
</dbReference>
<reference evidence="5 6" key="1">
    <citation type="journal article" date="2012" name="PLoS ONE">
        <title>Genome sequence and transcriptome analysis of the radioresistant bacterium Deinococcus gobiensis: insights into the extreme environmental adaptations.</title>
        <authorList>
            <person name="Yuan M."/>
            <person name="Chen M."/>
            <person name="Zhang W."/>
            <person name="Lu W."/>
            <person name="Wang J."/>
            <person name="Yang M."/>
            <person name="Zhao P."/>
            <person name="Tang R."/>
            <person name="Li X."/>
            <person name="Hao Y."/>
            <person name="Zhou Z."/>
            <person name="Zhan Y."/>
            <person name="Yu H."/>
            <person name="Teng C."/>
            <person name="Yan Y."/>
            <person name="Ping S."/>
            <person name="Wang Y."/>
            <person name="Lin M."/>
        </authorList>
    </citation>
    <scope>NUCLEOTIDE SEQUENCE [LARGE SCALE GENOMIC DNA]</scope>
    <source>
        <strain evidence="6">DSM 21396 / JCM 16679 / CGMCC 1.7299 / I-0</strain>
        <plasmid evidence="5">P1</plasmid>
    </source>
</reference>
<organism evidence="5 6">
    <name type="scientific">Deinococcus gobiensis (strain DSM 21396 / JCM 16679 / CGMCC 1.7299 / I-0)</name>
    <dbReference type="NCBI Taxonomy" id="745776"/>
    <lineage>
        <taxon>Bacteria</taxon>
        <taxon>Thermotogati</taxon>
        <taxon>Deinococcota</taxon>
        <taxon>Deinococci</taxon>
        <taxon>Deinococcales</taxon>
        <taxon>Deinococcaceae</taxon>
        <taxon>Deinococcus</taxon>
    </lineage>
</organism>
<dbReference type="PANTHER" id="PTHR30146:SF153">
    <property type="entry name" value="LACTOSE OPERON REPRESSOR"/>
    <property type="match status" value="1"/>
</dbReference>
<evidence type="ECO:0000313" key="5">
    <source>
        <dbReference type="EMBL" id="AFD27049.1"/>
    </source>
</evidence>
<evidence type="ECO:0000313" key="6">
    <source>
        <dbReference type="Proteomes" id="UP000007575"/>
    </source>
</evidence>
<evidence type="ECO:0000256" key="2">
    <source>
        <dbReference type="ARBA" id="ARBA00023125"/>
    </source>
</evidence>
<proteinExistence type="predicted"/>
<dbReference type="HOGENOM" id="CLU_2192699_0_0_0"/>
<dbReference type="KEGG" id="dgo:DGo_PA0163"/>
<dbReference type="GO" id="GO:0003700">
    <property type="term" value="F:DNA-binding transcription factor activity"/>
    <property type="evidence" value="ECO:0007669"/>
    <property type="project" value="TreeGrafter"/>
</dbReference>
<dbReference type="InterPro" id="IPR028082">
    <property type="entry name" value="Peripla_BP_I"/>
</dbReference>
<dbReference type="EMBL" id="CP002192">
    <property type="protein sequence ID" value="AFD27049.1"/>
    <property type="molecule type" value="Genomic_DNA"/>
</dbReference>
<keyword evidence="1" id="KW-0805">Transcription regulation</keyword>
<evidence type="ECO:0000256" key="1">
    <source>
        <dbReference type="ARBA" id="ARBA00023015"/>
    </source>
</evidence>
<protein>
    <submittedName>
        <fullName evidence="5">Sugar binding transcriptional regulator, LacI family</fullName>
    </submittedName>
</protein>